<name>A0A5B7JCH4_PORTR</name>
<reference evidence="1 2" key="1">
    <citation type="submission" date="2019-05" db="EMBL/GenBank/DDBJ databases">
        <title>Another draft genome of Portunus trituberculatus and its Hox gene families provides insights of decapod evolution.</title>
        <authorList>
            <person name="Jeong J.-H."/>
            <person name="Song I."/>
            <person name="Kim S."/>
            <person name="Choi T."/>
            <person name="Kim D."/>
            <person name="Ryu S."/>
            <person name="Kim W."/>
        </authorList>
    </citation>
    <scope>NUCLEOTIDE SEQUENCE [LARGE SCALE GENOMIC DNA]</scope>
    <source>
        <tissue evidence="1">Muscle</tissue>
    </source>
</reference>
<dbReference type="EMBL" id="VSRR010085115">
    <property type="protein sequence ID" value="MPC90638.1"/>
    <property type="molecule type" value="Genomic_DNA"/>
</dbReference>
<sequence>MGGCECPWTLAAGWDGPDSALCGGVRLKGHNASPGRVDLRPAGVLRGSILGGDHREDIDQ</sequence>
<proteinExistence type="predicted"/>
<accession>A0A5B7JCH4</accession>
<keyword evidence="2" id="KW-1185">Reference proteome</keyword>
<evidence type="ECO:0000313" key="2">
    <source>
        <dbReference type="Proteomes" id="UP000324222"/>
    </source>
</evidence>
<dbReference type="Proteomes" id="UP000324222">
    <property type="component" value="Unassembled WGS sequence"/>
</dbReference>
<organism evidence="1 2">
    <name type="scientific">Portunus trituberculatus</name>
    <name type="common">Swimming crab</name>
    <name type="synonym">Neptunus trituberculatus</name>
    <dbReference type="NCBI Taxonomy" id="210409"/>
    <lineage>
        <taxon>Eukaryota</taxon>
        <taxon>Metazoa</taxon>
        <taxon>Ecdysozoa</taxon>
        <taxon>Arthropoda</taxon>
        <taxon>Crustacea</taxon>
        <taxon>Multicrustacea</taxon>
        <taxon>Malacostraca</taxon>
        <taxon>Eumalacostraca</taxon>
        <taxon>Eucarida</taxon>
        <taxon>Decapoda</taxon>
        <taxon>Pleocyemata</taxon>
        <taxon>Brachyura</taxon>
        <taxon>Eubrachyura</taxon>
        <taxon>Portunoidea</taxon>
        <taxon>Portunidae</taxon>
        <taxon>Portuninae</taxon>
        <taxon>Portunus</taxon>
    </lineage>
</organism>
<evidence type="ECO:0000313" key="1">
    <source>
        <dbReference type="EMBL" id="MPC90638.1"/>
    </source>
</evidence>
<gene>
    <name evidence="1" type="ORF">E2C01_085635</name>
</gene>
<dbReference type="AlphaFoldDB" id="A0A5B7JCH4"/>
<comment type="caution">
    <text evidence="1">The sequence shown here is derived from an EMBL/GenBank/DDBJ whole genome shotgun (WGS) entry which is preliminary data.</text>
</comment>
<protein>
    <submittedName>
        <fullName evidence="1">Uncharacterized protein</fullName>
    </submittedName>
</protein>